<dbReference type="Proteomes" id="UP000222163">
    <property type="component" value="Unassembled WGS sequence"/>
</dbReference>
<comment type="caution">
    <text evidence="1">The sequence shown here is derived from an EMBL/GenBank/DDBJ whole genome shotgun (WGS) entry which is preliminary data.</text>
</comment>
<dbReference type="AlphaFoldDB" id="A0A2G1BTV9"/>
<dbReference type="Pfam" id="PF14253">
    <property type="entry name" value="AbiH"/>
    <property type="match status" value="1"/>
</dbReference>
<evidence type="ECO:0000313" key="2">
    <source>
        <dbReference type="Proteomes" id="UP000222163"/>
    </source>
</evidence>
<accession>A0A2G1BTV9</accession>
<organism evidence="1 2">
    <name type="scientific">Tenacibaculum discolor</name>
    <dbReference type="NCBI Taxonomy" id="361581"/>
    <lineage>
        <taxon>Bacteria</taxon>
        <taxon>Pseudomonadati</taxon>
        <taxon>Bacteroidota</taxon>
        <taxon>Flavobacteriia</taxon>
        <taxon>Flavobacteriales</taxon>
        <taxon>Flavobacteriaceae</taxon>
        <taxon>Tenacibaculum</taxon>
    </lineage>
</organism>
<protein>
    <submittedName>
        <fullName evidence="1">Uncharacterized protein</fullName>
    </submittedName>
</protein>
<sequence>MDKTKIRLLRLNKEFSHVKILLKEYLSTIVVNKNKAVTTFFNLNFSGKQSVIVVNFNYTNTINQYLSDFFFSSSSFTREFRSVVYNYFIHGDLNSDLTFGYGDDDSEEYKLMKKTGRDEYLENFKTFHYLEDNNYRELISILEGLENYETYILGHSLSLTDKTLLYEILSPEKCYNIHLFYRLDISNEDKKRREIKKLHFNISRILNNDNDSRKKNNTIELSPHFTYKQSDNNIIQDKVDVIYESGAVDY</sequence>
<dbReference type="EMBL" id="PDUU01000008">
    <property type="protein sequence ID" value="PHN97438.1"/>
    <property type="molecule type" value="Genomic_DNA"/>
</dbReference>
<name>A0A2G1BTV9_9FLAO</name>
<evidence type="ECO:0000313" key="1">
    <source>
        <dbReference type="EMBL" id="PHN97438.1"/>
    </source>
</evidence>
<proteinExistence type="predicted"/>
<reference evidence="1 2" key="1">
    <citation type="journal article" date="2016" name="Nat. Commun.">
        <title>Microbial interactions lead to rapid micro-scale successions on model marine particles.</title>
        <authorList>
            <person name="Datta M.S."/>
            <person name="Sliwerska E."/>
            <person name="Gore J."/>
            <person name="Polz M.F."/>
            <person name="Cordero O.X."/>
        </authorList>
    </citation>
    <scope>NUCLEOTIDE SEQUENCE [LARGE SCALE GENOMIC DNA]</scope>
    <source>
        <strain evidence="1 2">4G03</strain>
    </source>
</reference>
<dbReference type="InterPro" id="IPR025935">
    <property type="entry name" value="AbiH"/>
</dbReference>
<gene>
    <name evidence="1" type="ORF">CSC81_10200</name>
</gene>